<sequence length="129" mass="14576">MLLMFENGIHGGLVQASKRYAKANNSKTPGYDETKDKSWIVYQDCNNLYGWAMSQYMPYGGFNTYMKLAPPLSPTDSEQIVNNCKSIVNNCKFILRICKSPEKLEIKKQNEGGQVHVAPHFALLTPDQL</sequence>
<dbReference type="InterPro" id="IPR043502">
    <property type="entry name" value="DNA/RNA_pol_sf"/>
</dbReference>
<dbReference type="Proteomes" id="UP001160148">
    <property type="component" value="Unassembled WGS sequence"/>
</dbReference>
<organism evidence="1 2">
    <name type="scientific">Macrosiphum euphorbiae</name>
    <name type="common">potato aphid</name>
    <dbReference type="NCBI Taxonomy" id="13131"/>
    <lineage>
        <taxon>Eukaryota</taxon>
        <taxon>Metazoa</taxon>
        <taxon>Ecdysozoa</taxon>
        <taxon>Arthropoda</taxon>
        <taxon>Hexapoda</taxon>
        <taxon>Insecta</taxon>
        <taxon>Pterygota</taxon>
        <taxon>Neoptera</taxon>
        <taxon>Paraneoptera</taxon>
        <taxon>Hemiptera</taxon>
        <taxon>Sternorrhyncha</taxon>
        <taxon>Aphidomorpha</taxon>
        <taxon>Aphidoidea</taxon>
        <taxon>Aphididae</taxon>
        <taxon>Macrosiphini</taxon>
        <taxon>Macrosiphum</taxon>
    </lineage>
</organism>
<keyword evidence="2" id="KW-1185">Reference proteome</keyword>
<reference evidence="1 2" key="1">
    <citation type="submission" date="2023-01" db="EMBL/GenBank/DDBJ databases">
        <authorList>
            <person name="Whitehead M."/>
        </authorList>
    </citation>
    <scope>NUCLEOTIDE SEQUENCE [LARGE SCALE GENOMIC DNA]</scope>
</reference>
<dbReference type="AlphaFoldDB" id="A0AAV0XT77"/>
<name>A0AAV0XT77_9HEMI</name>
<evidence type="ECO:0008006" key="3">
    <source>
        <dbReference type="Google" id="ProtNLM"/>
    </source>
</evidence>
<accession>A0AAV0XT77</accession>
<dbReference type="SUPFAM" id="SSF56672">
    <property type="entry name" value="DNA/RNA polymerases"/>
    <property type="match status" value="1"/>
</dbReference>
<evidence type="ECO:0000313" key="1">
    <source>
        <dbReference type="EMBL" id="CAI6370647.1"/>
    </source>
</evidence>
<proteinExistence type="predicted"/>
<comment type="caution">
    <text evidence="1">The sequence shown here is derived from an EMBL/GenBank/DDBJ whole genome shotgun (WGS) entry which is preliminary data.</text>
</comment>
<protein>
    <recommendedName>
        <fullName evidence="3">DNA-directed DNA polymerase</fullName>
    </recommendedName>
</protein>
<evidence type="ECO:0000313" key="2">
    <source>
        <dbReference type="Proteomes" id="UP001160148"/>
    </source>
</evidence>
<dbReference type="GO" id="GO:0071897">
    <property type="term" value="P:DNA biosynthetic process"/>
    <property type="evidence" value="ECO:0007669"/>
    <property type="project" value="UniProtKB-ARBA"/>
</dbReference>
<gene>
    <name evidence="1" type="ORF">MEUPH1_LOCUS24750</name>
</gene>
<dbReference type="EMBL" id="CARXXK010000449">
    <property type="protein sequence ID" value="CAI6370647.1"/>
    <property type="molecule type" value="Genomic_DNA"/>
</dbReference>